<reference evidence="3 4" key="1">
    <citation type="submission" date="2019-08" db="EMBL/GenBank/DDBJ databases">
        <title>Genomes of Antarctic Bizionia species.</title>
        <authorList>
            <person name="Bowman J.P."/>
        </authorList>
    </citation>
    <scope>NUCLEOTIDE SEQUENCE [LARGE SCALE GENOMIC DNA]</scope>
    <source>
        <strain evidence="3 4">APA-1</strain>
    </source>
</reference>
<evidence type="ECO:0000313" key="3">
    <source>
        <dbReference type="EMBL" id="TYB73400.1"/>
    </source>
</evidence>
<name>A0A5D0QW58_9FLAO</name>
<evidence type="ECO:0000256" key="1">
    <source>
        <dbReference type="ARBA" id="ARBA00022729"/>
    </source>
</evidence>
<dbReference type="InterPro" id="IPR011050">
    <property type="entry name" value="Pectin_lyase_fold/virulence"/>
</dbReference>
<dbReference type="InterPro" id="IPR026444">
    <property type="entry name" value="Secre_tail"/>
</dbReference>
<dbReference type="NCBIfam" id="TIGR04183">
    <property type="entry name" value="Por_Secre_tail"/>
    <property type="match status" value="1"/>
</dbReference>
<feature type="domain" description="Secretion system C-terminal sorting" evidence="2">
    <location>
        <begin position="1018"/>
        <end position="1085"/>
    </location>
</feature>
<dbReference type="InterPro" id="IPR022441">
    <property type="entry name" value="Para_beta_helix_rpt-2"/>
</dbReference>
<dbReference type="InterPro" id="IPR006626">
    <property type="entry name" value="PbH1"/>
</dbReference>
<sequence>MKRLYYFKPSLVYTLFLVFFNFPHIGFAQAPKMPASELKISSVDDMSCISLEDIYSNKEKVPELRTFQDLKLQVISEVTSHNSLGYEAANRTHLNRSISEDFKGRENSLINDLQFQVLDHPISSNTQQASRRDVGDYIVNTTDDTPDANISDAICADSNGNCSLRAAIQNANKLSDKNTIHFNISGSAPFTIALATTELPLIAYPVVIDGRMQTEYAIANSPVIEIDGTSLPLGSSGLKIYGFSDNSEVYGLSIGGFQRLDVSPYSGGMGIDVFSINNTIQSNYIGLKPDGTTLNPNQWGVYFFNSSYNTIGGIGDNEGNVISGNYSGGVTFDGIDSSNNVVQGNLLGTDATGLLPRGNRFNLQMLDAPNNTIGGNTAEARNIISAGVNSQSAATDGTGISITGSASANNTIIGNYIGTDITGNAPLANIRGGILVLFGANNNNFGGDQVGERNVISGNNYGIYFQGSPSGNPVSNNIISGNYIGINALGNLALPNTYGIMMLLGENTLNTIGGSSQGSRNIISGNTSDGVFLNSGGTNTVSNNYLGVDILGTSALPNGQAGVFVNSADNVIHANVISGNGAAGINLSSISTTNAVTGNFVGTNKDGVLAIPNERGIEIRGSANTIGGMDGLNRNIISGNTLYGVNIFGPSATGNMVKGNYIGTDINGMVPLPNSTGLRISEASSNIVGSSVISERNIISGNSTEGILISSALSTNNQILGNYIGTDETGSNALPNFRGMRLVNTSNNMIGGSGPNEGNLVSGNQSDGVLLLITSANTLFGNKIGVKADGLTALPNGQTGVQVLNGSTDNIIGGLNSGEGNTVAFNTNKGVNLLKINAGGYPDIEPTGNIISGNSIFGNTSTVSSNGITGAGIDLNSDGVSLNDADDADLRANNTQNYPVIETDGASVEENVITVSYMILSTAANSSYPIQVEFFIDDNNRQGKEFLFVDTYTETDFNSALNKTISMAIPSGSTFVAEQKILAIAIDANGNTSECSISETVIDESLSVESQMFTEVSIYPNPATDILNIKIPNTINSIELYSILGKKVFQTSSTIDQIDVSSYQSGIYLLKIKTNQGSVTKKIVIK</sequence>
<dbReference type="RefSeq" id="WP_082985882.1">
    <property type="nucleotide sequence ID" value="NZ_VSKL01000002.1"/>
</dbReference>
<dbReference type="SUPFAM" id="SSF51126">
    <property type="entry name" value="Pectin lyase-like"/>
    <property type="match status" value="1"/>
</dbReference>
<dbReference type="NCBIfam" id="TIGR03804">
    <property type="entry name" value="para_beta_helix"/>
    <property type="match status" value="1"/>
</dbReference>
<accession>A0A5D0QW58</accession>
<dbReference type="Pfam" id="PF18962">
    <property type="entry name" value="Por_Secre_tail"/>
    <property type="match status" value="1"/>
</dbReference>
<protein>
    <submittedName>
        <fullName evidence="3">T9SS type A sorting domain-containing protein</fullName>
    </submittedName>
</protein>
<dbReference type="OrthoDB" id="602160at2"/>
<dbReference type="NCBIfam" id="TIGR04214">
    <property type="entry name" value="CSLREA_Nterm"/>
    <property type="match status" value="1"/>
</dbReference>
<evidence type="ECO:0000259" key="2">
    <source>
        <dbReference type="Pfam" id="PF18962"/>
    </source>
</evidence>
<dbReference type="InterPro" id="IPR026457">
    <property type="entry name" value="CSLREA_Nterm"/>
</dbReference>
<keyword evidence="4" id="KW-1185">Reference proteome</keyword>
<dbReference type="EMBL" id="VSKL01000002">
    <property type="protein sequence ID" value="TYB73400.1"/>
    <property type="molecule type" value="Genomic_DNA"/>
</dbReference>
<organism evidence="3 4">
    <name type="scientific">Bizionia algoritergicola</name>
    <dbReference type="NCBI Taxonomy" id="291187"/>
    <lineage>
        <taxon>Bacteria</taxon>
        <taxon>Pseudomonadati</taxon>
        <taxon>Bacteroidota</taxon>
        <taxon>Flavobacteriia</taxon>
        <taxon>Flavobacteriales</taxon>
        <taxon>Flavobacteriaceae</taxon>
        <taxon>Bizionia</taxon>
    </lineage>
</organism>
<gene>
    <name evidence="3" type="ORF">ES675_06990</name>
</gene>
<dbReference type="SMART" id="SM00710">
    <property type="entry name" value="PbH1"/>
    <property type="match status" value="8"/>
</dbReference>
<dbReference type="Proteomes" id="UP000324358">
    <property type="component" value="Unassembled WGS sequence"/>
</dbReference>
<keyword evidence="1" id="KW-0732">Signal</keyword>
<dbReference type="AlphaFoldDB" id="A0A5D0QW58"/>
<proteinExistence type="predicted"/>
<evidence type="ECO:0000313" key="4">
    <source>
        <dbReference type="Proteomes" id="UP000324358"/>
    </source>
</evidence>
<comment type="caution">
    <text evidence="3">The sequence shown here is derived from an EMBL/GenBank/DDBJ whole genome shotgun (WGS) entry which is preliminary data.</text>
</comment>